<reference evidence="8 9" key="1">
    <citation type="submission" date="2022-05" db="EMBL/GenBank/DDBJ databases">
        <authorList>
            <consortium name="Genoscope - CEA"/>
            <person name="William W."/>
        </authorList>
    </citation>
    <scope>NUCLEOTIDE SEQUENCE [LARGE SCALE GENOMIC DNA]</scope>
</reference>
<comment type="caution">
    <text evidence="8">The sequence shown here is derived from an EMBL/GenBank/DDBJ whole genome shotgun (WGS) entry which is preliminary data.</text>
</comment>
<dbReference type="PROSITE" id="PS01186">
    <property type="entry name" value="EGF_2"/>
    <property type="match status" value="1"/>
</dbReference>
<dbReference type="InterPro" id="IPR050751">
    <property type="entry name" value="ECM_structural_protein"/>
</dbReference>
<keyword evidence="2 6" id="KW-0732">Signal</keyword>
<dbReference type="PROSITE" id="PS01187">
    <property type="entry name" value="EGF_CA"/>
    <property type="match status" value="1"/>
</dbReference>
<proteinExistence type="predicted"/>
<comment type="caution">
    <text evidence="5">Lacks conserved residue(s) required for the propagation of feature annotation.</text>
</comment>
<feature type="signal peptide" evidence="6">
    <location>
        <begin position="1"/>
        <end position="24"/>
    </location>
</feature>
<dbReference type="PANTHER" id="PTHR24034:SF209">
    <property type="entry name" value="EGF-LIKE DOMAIN-CONTAINING PROTEIN"/>
    <property type="match status" value="1"/>
</dbReference>
<keyword evidence="3" id="KW-0677">Repeat</keyword>
<dbReference type="InterPro" id="IPR049883">
    <property type="entry name" value="NOTCH1_EGF-like"/>
</dbReference>
<dbReference type="InterPro" id="IPR000742">
    <property type="entry name" value="EGF"/>
</dbReference>
<feature type="non-terminal residue" evidence="8">
    <location>
        <position position="402"/>
    </location>
</feature>
<dbReference type="CDD" id="cd00054">
    <property type="entry name" value="EGF_CA"/>
    <property type="match status" value="1"/>
</dbReference>
<keyword evidence="4" id="KW-1015">Disulfide bond</keyword>
<dbReference type="Pfam" id="PF07645">
    <property type="entry name" value="EGF_CA"/>
    <property type="match status" value="3"/>
</dbReference>
<dbReference type="InterPro" id="IPR000152">
    <property type="entry name" value="EGF-type_Asp/Asn_hydroxyl_site"/>
</dbReference>
<feature type="chain" id="PRO_5046532108" description="EGF-like domain-containing protein" evidence="6">
    <location>
        <begin position="25"/>
        <end position="402"/>
    </location>
</feature>
<dbReference type="InterPro" id="IPR009030">
    <property type="entry name" value="Growth_fac_rcpt_cys_sf"/>
</dbReference>
<dbReference type="SUPFAM" id="SSF57196">
    <property type="entry name" value="EGF/Laminin"/>
    <property type="match status" value="3"/>
</dbReference>
<dbReference type="InterPro" id="IPR001881">
    <property type="entry name" value="EGF-like_Ca-bd_dom"/>
</dbReference>
<name>A0ABN8M3W0_9CNID</name>
<evidence type="ECO:0000256" key="6">
    <source>
        <dbReference type="SAM" id="SignalP"/>
    </source>
</evidence>
<dbReference type="SMART" id="SM00179">
    <property type="entry name" value="EGF_CA"/>
    <property type="match status" value="4"/>
</dbReference>
<dbReference type="Proteomes" id="UP001159427">
    <property type="component" value="Unassembled WGS sequence"/>
</dbReference>
<dbReference type="PROSITE" id="PS50026">
    <property type="entry name" value="EGF_3"/>
    <property type="match status" value="2"/>
</dbReference>
<evidence type="ECO:0000256" key="4">
    <source>
        <dbReference type="ARBA" id="ARBA00023157"/>
    </source>
</evidence>
<sequence>MGKVTKWIVTLLLICFFTSNLALGNSEKEDHISWDSANKNCRVMQIDVQKLLTKNENDIKKGGAAAAKAKRVKDIIHGLKYVTDQKCKGINECSTKKHDCDKNAVCKDTDLAFSCTCKPGYKGDGLKCIEYQPCPKGTNYCGKSTICLVDPFFPTKCAALDECEKKGIFCPRFSSCMKEGIAAPSCVCMKGFRRVKKDKEQKCEDINECKEKKHNCSIDRVCQNRLGGFDCLCQKGLRLDYDGKCVPLDKCDERGNTCSPNSKCKKIRSGSYDCVCIEGYKDVHFGENLKKCEDVNECLTAEAKCSGDRCRNTQGSYTCVPCLPGFTENDEGICVVRIKGACNCDEKTEECKRGKCRCKTALGYKRNNKGRCVRPPGKHMVPQSTLRNFRCSQIIILIKYYL</sequence>
<dbReference type="SUPFAM" id="SSF57184">
    <property type="entry name" value="Growth factor receptor domain"/>
    <property type="match status" value="1"/>
</dbReference>
<dbReference type="InterPro" id="IPR018097">
    <property type="entry name" value="EGF_Ca-bd_CS"/>
</dbReference>
<dbReference type="SMART" id="SM00181">
    <property type="entry name" value="EGF"/>
    <property type="match status" value="5"/>
</dbReference>
<organism evidence="8 9">
    <name type="scientific">Porites evermanni</name>
    <dbReference type="NCBI Taxonomy" id="104178"/>
    <lineage>
        <taxon>Eukaryota</taxon>
        <taxon>Metazoa</taxon>
        <taxon>Cnidaria</taxon>
        <taxon>Anthozoa</taxon>
        <taxon>Hexacorallia</taxon>
        <taxon>Scleractinia</taxon>
        <taxon>Fungiina</taxon>
        <taxon>Poritidae</taxon>
        <taxon>Porites</taxon>
    </lineage>
</organism>
<accession>A0ABN8M3W0</accession>
<dbReference type="Gene3D" id="2.10.25.10">
    <property type="entry name" value="Laminin"/>
    <property type="match status" value="5"/>
</dbReference>
<evidence type="ECO:0000256" key="3">
    <source>
        <dbReference type="ARBA" id="ARBA00022737"/>
    </source>
</evidence>
<dbReference type="PROSITE" id="PS00010">
    <property type="entry name" value="ASX_HYDROXYL"/>
    <property type="match status" value="2"/>
</dbReference>
<evidence type="ECO:0000256" key="2">
    <source>
        <dbReference type="ARBA" id="ARBA00022729"/>
    </source>
</evidence>
<evidence type="ECO:0000256" key="5">
    <source>
        <dbReference type="PROSITE-ProRule" id="PRU00076"/>
    </source>
</evidence>
<feature type="domain" description="EGF-like" evidence="7">
    <location>
        <begin position="89"/>
        <end position="129"/>
    </location>
</feature>
<dbReference type="PANTHER" id="PTHR24034">
    <property type="entry name" value="EGF-LIKE DOMAIN-CONTAINING PROTEIN"/>
    <property type="match status" value="1"/>
</dbReference>
<keyword evidence="1 5" id="KW-0245">EGF-like domain</keyword>
<evidence type="ECO:0000313" key="8">
    <source>
        <dbReference type="EMBL" id="CAH3023112.1"/>
    </source>
</evidence>
<evidence type="ECO:0000313" key="9">
    <source>
        <dbReference type="Proteomes" id="UP001159427"/>
    </source>
</evidence>
<dbReference type="Pfam" id="PF12947">
    <property type="entry name" value="EGF_3"/>
    <property type="match status" value="1"/>
</dbReference>
<dbReference type="EMBL" id="CALNXI010000248">
    <property type="protein sequence ID" value="CAH3023112.1"/>
    <property type="molecule type" value="Genomic_DNA"/>
</dbReference>
<protein>
    <recommendedName>
        <fullName evidence="7">EGF-like domain-containing protein</fullName>
    </recommendedName>
</protein>
<keyword evidence="9" id="KW-1185">Reference proteome</keyword>
<feature type="domain" description="EGF-like" evidence="7">
    <location>
        <begin position="247"/>
        <end position="286"/>
    </location>
</feature>
<gene>
    <name evidence="8" type="ORF">PEVE_00018155</name>
</gene>
<evidence type="ECO:0000256" key="1">
    <source>
        <dbReference type="ARBA" id="ARBA00022536"/>
    </source>
</evidence>
<evidence type="ECO:0000259" key="7">
    <source>
        <dbReference type="PROSITE" id="PS50026"/>
    </source>
</evidence>
<dbReference type="InterPro" id="IPR024731">
    <property type="entry name" value="NELL2-like_EGF"/>
</dbReference>